<dbReference type="SUPFAM" id="SSF46689">
    <property type="entry name" value="Homeodomain-like"/>
    <property type="match status" value="1"/>
</dbReference>
<dbReference type="Pfam" id="PF00249">
    <property type="entry name" value="Myb_DNA-binding"/>
    <property type="match status" value="1"/>
</dbReference>
<accession>A0A6V2J0N9</accession>
<dbReference type="CDD" id="cd00167">
    <property type="entry name" value="SANT"/>
    <property type="match status" value="1"/>
</dbReference>
<evidence type="ECO:0000313" key="3">
    <source>
        <dbReference type="EMBL" id="CAD9320310.1"/>
    </source>
</evidence>
<evidence type="ECO:0000259" key="1">
    <source>
        <dbReference type="PROSITE" id="PS50090"/>
    </source>
</evidence>
<dbReference type="InterPro" id="IPR017930">
    <property type="entry name" value="Myb_dom"/>
</dbReference>
<dbReference type="EMBL" id="HBGN01009166">
    <property type="protein sequence ID" value="CAD9320310.1"/>
    <property type="molecule type" value="Transcribed_RNA"/>
</dbReference>
<feature type="domain" description="Myb-like" evidence="1">
    <location>
        <begin position="42"/>
        <end position="93"/>
    </location>
</feature>
<dbReference type="InterPro" id="IPR001005">
    <property type="entry name" value="SANT/Myb"/>
</dbReference>
<reference evidence="3" key="1">
    <citation type="submission" date="2021-01" db="EMBL/GenBank/DDBJ databases">
        <authorList>
            <person name="Corre E."/>
            <person name="Pelletier E."/>
            <person name="Niang G."/>
            <person name="Scheremetjew M."/>
            <person name="Finn R."/>
            <person name="Kale V."/>
            <person name="Holt S."/>
            <person name="Cochrane G."/>
            <person name="Meng A."/>
            <person name="Brown T."/>
            <person name="Cohen L."/>
        </authorList>
    </citation>
    <scope>NUCLEOTIDE SEQUENCE</scope>
    <source>
        <strain evidence="3">Pop2</strain>
    </source>
</reference>
<organism evidence="3">
    <name type="scientific">Ditylum brightwellii</name>
    <dbReference type="NCBI Taxonomy" id="49249"/>
    <lineage>
        <taxon>Eukaryota</taxon>
        <taxon>Sar</taxon>
        <taxon>Stramenopiles</taxon>
        <taxon>Ochrophyta</taxon>
        <taxon>Bacillariophyta</taxon>
        <taxon>Mediophyceae</taxon>
        <taxon>Lithodesmiophycidae</taxon>
        <taxon>Lithodesmiales</taxon>
        <taxon>Lithodesmiaceae</taxon>
        <taxon>Ditylum</taxon>
    </lineage>
</organism>
<dbReference type="PROSITE" id="PS50090">
    <property type="entry name" value="MYB_LIKE"/>
    <property type="match status" value="1"/>
</dbReference>
<dbReference type="Gene3D" id="1.10.10.60">
    <property type="entry name" value="Homeodomain-like"/>
    <property type="match status" value="1"/>
</dbReference>
<gene>
    <name evidence="3" type="ORF">DBRI1063_LOCUS5882</name>
</gene>
<evidence type="ECO:0000259" key="2">
    <source>
        <dbReference type="PROSITE" id="PS51294"/>
    </source>
</evidence>
<dbReference type="SMART" id="SM00717">
    <property type="entry name" value="SANT"/>
    <property type="match status" value="1"/>
</dbReference>
<proteinExistence type="predicted"/>
<sequence length="164" mass="18700">MNISSLLKMTSDAPNEITTEPRCRRAGSKRQFITCRKRKIEPSQTKTGRWERSENVAFLRGLKYYGKGKWKQIGALIPTRTTIQVKTHAQMVMKRQEAGEDIFAELEDGDNWAPEVRTETTIFRDSVHTQQRQNKASSTGSQPISDAIDMTAAQILVLLRTDSW</sequence>
<feature type="domain" description="HTH myb-type" evidence="2">
    <location>
        <begin position="46"/>
        <end position="97"/>
    </location>
</feature>
<protein>
    <submittedName>
        <fullName evidence="3">Uncharacterized protein</fullName>
    </submittedName>
</protein>
<dbReference type="PROSITE" id="PS51294">
    <property type="entry name" value="HTH_MYB"/>
    <property type="match status" value="1"/>
</dbReference>
<dbReference type="AlphaFoldDB" id="A0A6V2J0N9"/>
<dbReference type="PANTHER" id="PTHR44042">
    <property type="entry name" value="DUPLICATED HOMEODOMAIN-LIKE SUPERFAMILY PROTEIN-RELATED"/>
    <property type="match status" value="1"/>
</dbReference>
<dbReference type="PANTHER" id="PTHR44042:SF67">
    <property type="entry name" value="MYB-LIKE PROTEIN I"/>
    <property type="match status" value="1"/>
</dbReference>
<name>A0A6V2J0N9_9STRA</name>
<dbReference type="InterPro" id="IPR009057">
    <property type="entry name" value="Homeodomain-like_sf"/>
</dbReference>